<dbReference type="AlphaFoldDB" id="A0AAD7SBG9"/>
<keyword evidence="3" id="KW-1185">Reference proteome</keyword>
<protein>
    <submittedName>
        <fullName evidence="2">Uncharacterized protein</fullName>
    </submittedName>
</protein>
<evidence type="ECO:0000313" key="3">
    <source>
        <dbReference type="Proteomes" id="UP001221898"/>
    </source>
</evidence>
<dbReference type="EMBL" id="JAINUG010000082">
    <property type="protein sequence ID" value="KAJ8399530.1"/>
    <property type="molecule type" value="Genomic_DNA"/>
</dbReference>
<proteinExistence type="predicted"/>
<accession>A0AAD7SBG9</accession>
<feature type="region of interest" description="Disordered" evidence="1">
    <location>
        <begin position="1"/>
        <end position="32"/>
    </location>
</feature>
<reference evidence="2" key="1">
    <citation type="journal article" date="2023" name="Science">
        <title>Genome structures resolve the early diversification of teleost fishes.</title>
        <authorList>
            <person name="Parey E."/>
            <person name="Louis A."/>
            <person name="Montfort J."/>
            <person name="Bouchez O."/>
            <person name="Roques C."/>
            <person name="Iampietro C."/>
            <person name="Lluch J."/>
            <person name="Castinel A."/>
            <person name="Donnadieu C."/>
            <person name="Desvignes T."/>
            <person name="Floi Bucao C."/>
            <person name="Jouanno E."/>
            <person name="Wen M."/>
            <person name="Mejri S."/>
            <person name="Dirks R."/>
            <person name="Jansen H."/>
            <person name="Henkel C."/>
            <person name="Chen W.J."/>
            <person name="Zahm M."/>
            <person name="Cabau C."/>
            <person name="Klopp C."/>
            <person name="Thompson A.W."/>
            <person name="Robinson-Rechavi M."/>
            <person name="Braasch I."/>
            <person name="Lecointre G."/>
            <person name="Bobe J."/>
            <person name="Postlethwait J.H."/>
            <person name="Berthelot C."/>
            <person name="Roest Crollius H."/>
            <person name="Guiguen Y."/>
        </authorList>
    </citation>
    <scope>NUCLEOTIDE SEQUENCE</scope>
    <source>
        <strain evidence="2">NC1722</strain>
    </source>
</reference>
<evidence type="ECO:0000256" key="1">
    <source>
        <dbReference type="SAM" id="MobiDB-lite"/>
    </source>
</evidence>
<evidence type="ECO:0000313" key="2">
    <source>
        <dbReference type="EMBL" id="KAJ8399530.1"/>
    </source>
</evidence>
<dbReference type="Proteomes" id="UP001221898">
    <property type="component" value="Unassembled WGS sequence"/>
</dbReference>
<name>A0AAD7SBG9_9TELE</name>
<gene>
    <name evidence="2" type="ORF">AAFF_G00409410</name>
</gene>
<organism evidence="2 3">
    <name type="scientific">Aldrovandia affinis</name>
    <dbReference type="NCBI Taxonomy" id="143900"/>
    <lineage>
        <taxon>Eukaryota</taxon>
        <taxon>Metazoa</taxon>
        <taxon>Chordata</taxon>
        <taxon>Craniata</taxon>
        <taxon>Vertebrata</taxon>
        <taxon>Euteleostomi</taxon>
        <taxon>Actinopterygii</taxon>
        <taxon>Neopterygii</taxon>
        <taxon>Teleostei</taxon>
        <taxon>Notacanthiformes</taxon>
        <taxon>Halosauridae</taxon>
        <taxon>Aldrovandia</taxon>
    </lineage>
</organism>
<sequence>MIPHGHHQHGSGGNAQTSGPDGLPPRFPYSRPEFLDLTPELLQYSTEHASRPVLTLKRDSRLPWRTGYAENQMQKLSHDHHPV</sequence>
<comment type="caution">
    <text evidence="2">The sequence shown here is derived from an EMBL/GenBank/DDBJ whole genome shotgun (WGS) entry which is preliminary data.</text>
</comment>